<name>A0A0L6UCQ3_9BASI</name>
<evidence type="ECO:0000313" key="2">
    <source>
        <dbReference type="Proteomes" id="UP000037035"/>
    </source>
</evidence>
<dbReference type="AlphaFoldDB" id="A0A0L6UCQ3"/>
<protein>
    <submittedName>
        <fullName evidence="1">Uncharacterized protein</fullName>
    </submittedName>
</protein>
<dbReference type="PANTHER" id="PTHR33246:SF51">
    <property type="entry name" value="MYB_SANT-LIKE DOMAIN-CONTAINING PROTEIN"/>
    <property type="match status" value="1"/>
</dbReference>
<evidence type="ECO:0000313" key="1">
    <source>
        <dbReference type="EMBL" id="KNZ46007.1"/>
    </source>
</evidence>
<dbReference type="Pfam" id="PF14223">
    <property type="entry name" value="Retrotran_gag_2"/>
    <property type="match status" value="1"/>
</dbReference>
<accession>A0A0L6UCQ3</accession>
<dbReference type="OrthoDB" id="2507040at2759"/>
<dbReference type="EMBL" id="LAVV01013083">
    <property type="protein sequence ID" value="KNZ46007.1"/>
    <property type="molecule type" value="Genomic_DNA"/>
</dbReference>
<dbReference type="PANTHER" id="PTHR33246">
    <property type="entry name" value="CCHC-TYPE DOMAIN-CONTAINING PROTEIN"/>
    <property type="match status" value="1"/>
</dbReference>
<proteinExistence type="predicted"/>
<gene>
    <name evidence="1" type="ORF">VP01_762g5</name>
</gene>
<sequence>MRNHNSNTYSMWNALLQGHQDSSTGGQVYWIRELILTKMENDKIFKHIDTMEKYYEHLNSLITPAKPLTPDDFHSPVLLSYIPQDWLHCVSVWNYSSGEIELGREIDNYN</sequence>
<dbReference type="Proteomes" id="UP000037035">
    <property type="component" value="Unassembled WGS sequence"/>
</dbReference>
<keyword evidence="2" id="KW-1185">Reference proteome</keyword>
<organism evidence="1 2">
    <name type="scientific">Puccinia sorghi</name>
    <dbReference type="NCBI Taxonomy" id="27349"/>
    <lineage>
        <taxon>Eukaryota</taxon>
        <taxon>Fungi</taxon>
        <taxon>Dikarya</taxon>
        <taxon>Basidiomycota</taxon>
        <taxon>Pucciniomycotina</taxon>
        <taxon>Pucciniomycetes</taxon>
        <taxon>Pucciniales</taxon>
        <taxon>Pucciniaceae</taxon>
        <taxon>Puccinia</taxon>
    </lineage>
</organism>
<reference evidence="1 2" key="1">
    <citation type="submission" date="2015-08" db="EMBL/GenBank/DDBJ databases">
        <title>Next Generation Sequencing and Analysis of the Genome of Puccinia sorghi L Schw, the Causal Agent of Maize Common Rust.</title>
        <authorList>
            <person name="Rochi L."/>
            <person name="Burguener G."/>
            <person name="Darino M."/>
            <person name="Turjanski A."/>
            <person name="Kreff E."/>
            <person name="Dieguez M.J."/>
            <person name="Sacco F."/>
        </authorList>
    </citation>
    <scope>NUCLEOTIDE SEQUENCE [LARGE SCALE GENOMIC DNA]</scope>
    <source>
        <strain evidence="1 2">RO10H11247</strain>
    </source>
</reference>
<dbReference type="VEuPathDB" id="FungiDB:VP01_762g5"/>
<comment type="caution">
    <text evidence="1">The sequence shown here is derived from an EMBL/GenBank/DDBJ whole genome shotgun (WGS) entry which is preliminary data.</text>
</comment>